<organism evidence="3 4">
    <name type="scientific">Aspergillus ruber (strain CBS 135680)</name>
    <dbReference type="NCBI Taxonomy" id="1388766"/>
    <lineage>
        <taxon>Eukaryota</taxon>
        <taxon>Fungi</taxon>
        <taxon>Dikarya</taxon>
        <taxon>Ascomycota</taxon>
        <taxon>Pezizomycotina</taxon>
        <taxon>Eurotiomycetes</taxon>
        <taxon>Eurotiomycetidae</taxon>
        <taxon>Eurotiales</taxon>
        <taxon>Aspergillaceae</taxon>
        <taxon>Aspergillus</taxon>
        <taxon>Aspergillus subgen. Aspergillus</taxon>
    </lineage>
</organism>
<protein>
    <recommendedName>
        <fullName evidence="2">HNH nuclease domain-containing protein</fullName>
    </recommendedName>
</protein>
<reference evidence="4" key="1">
    <citation type="journal article" date="2014" name="Nat. Commun.">
        <title>Genomic adaptations of the halophilic Dead Sea filamentous fungus Eurotium rubrum.</title>
        <authorList>
            <person name="Kis-Papo T."/>
            <person name="Weig A.R."/>
            <person name="Riley R."/>
            <person name="Persoh D."/>
            <person name="Salamov A."/>
            <person name="Sun H."/>
            <person name="Lipzen A."/>
            <person name="Wasser S.P."/>
            <person name="Rambold G."/>
            <person name="Grigoriev I.V."/>
            <person name="Nevo E."/>
        </authorList>
    </citation>
    <scope>NUCLEOTIDE SEQUENCE [LARGE SCALE GENOMIC DNA]</scope>
    <source>
        <strain evidence="4">CBS 135680</strain>
    </source>
</reference>
<feature type="domain" description="HNH nuclease" evidence="2">
    <location>
        <begin position="40"/>
        <end position="85"/>
    </location>
</feature>
<dbReference type="HOGENOM" id="CLU_063894_0_0_1"/>
<keyword evidence="4" id="KW-1185">Reference proteome</keyword>
<dbReference type="EMBL" id="KK088423">
    <property type="protein sequence ID" value="EYE95223.1"/>
    <property type="molecule type" value="Genomic_DNA"/>
</dbReference>
<dbReference type="AlphaFoldDB" id="A0A017SDY2"/>
<evidence type="ECO:0000256" key="1">
    <source>
        <dbReference type="SAM" id="MobiDB-lite"/>
    </source>
</evidence>
<gene>
    <name evidence="3" type="ORF">EURHEDRAFT_523384</name>
</gene>
<evidence type="ECO:0000313" key="4">
    <source>
        <dbReference type="Proteomes" id="UP000019804"/>
    </source>
</evidence>
<dbReference type="Pfam" id="PF13391">
    <property type="entry name" value="HNH_2"/>
    <property type="match status" value="1"/>
</dbReference>
<sequence length="301" mass="33259">MSRSSSSSSQSKASSAFSGTTQGKIVELVGDNCWFCESIPVEACHVIAQKDPALSTIIEQNLLLTSLRDVDNGIGLCPTCHNNFDTAPDPRLVIIPTDLDFFIDFEEKDYRERALAASGGFSVPRQCPTKEQYKNHQIANGTILEGSGLYEPYILVRFYASGFEPDLSPRPWHGQPVHMIRRAFIALGSLNYRKLPDDVSNKLRTLLELYTRPPPPMQEPDVAAGQGKSGKLLRSNDDLDTSTAKRELSGPQAFFSGVRLERRGRESQGHTDHAISAFTLGPECTALDAISMVMSRRQRVL</sequence>
<proteinExistence type="predicted"/>
<accession>A0A017SDY2</accession>
<evidence type="ECO:0000313" key="3">
    <source>
        <dbReference type="EMBL" id="EYE95223.1"/>
    </source>
</evidence>
<dbReference type="Proteomes" id="UP000019804">
    <property type="component" value="Unassembled WGS sequence"/>
</dbReference>
<dbReference type="RefSeq" id="XP_040638911.1">
    <property type="nucleotide sequence ID" value="XM_040786892.1"/>
</dbReference>
<dbReference type="GeneID" id="63702016"/>
<dbReference type="OrthoDB" id="3800761at2759"/>
<dbReference type="STRING" id="1388766.A0A017SDY2"/>
<name>A0A017SDY2_ASPRC</name>
<evidence type="ECO:0000259" key="2">
    <source>
        <dbReference type="Pfam" id="PF13391"/>
    </source>
</evidence>
<dbReference type="InterPro" id="IPR003615">
    <property type="entry name" value="HNH_nuc"/>
</dbReference>
<feature type="region of interest" description="Disordered" evidence="1">
    <location>
        <begin position="211"/>
        <end position="246"/>
    </location>
</feature>